<evidence type="ECO:0000259" key="3">
    <source>
        <dbReference type="Pfam" id="PF18133"/>
    </source>
</evidence>
<dbReference type="PANTHER" id="PTHR42714:SF6">
    <property type="entry name" value="TRANSLATION INITIATION FACTOR IF-2"/>
    <property type="match status" value="1"/>
</dbReference>
<dbReference type="Gene3D" id="3.40.50.300">
    <property type="entry name" value="P-loop containing nucleotide triphosphate hydrolases"/>
    <property type="match status" value="1"/>
</dbReference>
<dbReference type="InterPro" id="IPR040644">
    <property type="entry name" value="HydF_tetramer"/>
</dbReference>
<sequence length="414" mass="45946">MRKTPTALRLQIGLFGRTNVGKSSFLNLIAGQDVSLISPVAGTTTDVVEKSMELLPLGPVTFLDTGGLDDSSELAELRIKRTEKIYRRADIIVLLTEAGQWNSYETQVVEQARERSAPLIVVINKIDLYAPEANFLDTVQQLTPYVMSVSCLDKTERERSVNTFKQYLLATCPQDFLEPPSLIGDLLPSGGMAVLIVPIDLEAPKGRLILPQVQTIRDVLDNDASTLVVKEREYAQTLSLLKRPPDLVVCDSQVVMKMVAETPREIKCTTFSILFARYKGDLLENVRGAATLEMLQAGDKLLIAEACSHHALEDDIGRVKIPRWLRQYVGGQLDIDVCSGRDYPDTLSEYKVVIHCGGCMLTRREMLSRLHLGRQVDVPVVNYGVCISTLQGVLERALSPFPAALEIYSHYKQG</sequence>
<dbReference type="EMBL" id="PDPS01000026">
    <property type="protein sequence ID" value="PID57588.1"/>
    <property type="molecule type" value="Genomic_DNA"/>
</dbReference>
<feature type="domain" description="G" evidence="1">
    <location>
        <begin position="11"/>
        <end position="125"/>
    </location>
</feature>
<dbReference type="GO" id="GO:0030488">
    <property type="term" value="P:tRNA methylation"/>
    <property type="evidence" value="ECO:0007669"/>
    <property type="project" value="TreeGrafter"/>
</dbReference>
<dbReference type="Pfam" id="PF18128">
    <property type="entry name" value="HydF_dimer"/>
    <property type="match status" value="1"/>
</dbReference>
<dbReference type="InterPro" id="IPR041606">
    <property type="entry name" value="HydF_dimer"/>
</dbReference>
<dbReference type="InterPro" id="IPR023873">
    <property type="entry name" value="FeFe-hyd_GTPase_HydF"/>
</dbReference>
<dbReference type="GO" id="GO:0002098">
    <property type="term" value="P:tRNA wobble uridine modification"/>
    <property type="evidence" value="ECO:0007669"/>
    <property type="project" value="TreeGrafter"/>
</dbReference>
<evidence type="ECO:0000313" key="4">
    <source>
        <dbReference type="EMBL" id="PID57588.1"/>
    </source>
</evidence>
<comment type="caution">
    <text evidence="4">The sequence shown here is derived from an EMBL/GenBank/DDBJ whole genome shotgun (WGS) entry which is preliminary data.</text>
</comment>
<feature type="domain" description="Hydrogen maturase F tetramerization" evidence="3">
    <location>
        <begin position="286"/>
        <end position="400"/>
    </location>
</feature>
<dbReference type="Gene3D" id="3.40.50.11410">
    <property type="match status" value="1"/>
</dbReference>
<dbReference type="Gene3D" id="3.40.50.11420">
    <property type="match status" value="1"/>
</dbReference>
<dbReference type="Pfam" id="PF01926">
    <property type="entry name" value="MMR_HSR1"/>
    <property type="match status" value="1"/>
</dbReference>
<proteinExistence type="predicted"/>
<feature type="domain" description="Hydrogen maturase F dimerization" evidence="2">
    <location>
        <begin position="182"/>
        <end position="280"/>
    </location>
</feature>
<accession>A0A2G6E734</accession>
<dbReference type="GO" id="GO:0005525">
    <property type="term" value="F:GTP binding"/>
    <property type="evidence" value="ECO:0007669"/>
    <property type="project" value="InterPro"/>
</dbReference>
<organism evidence="4 5">
    <name type="scientific">candidate division KSB3 bacterium</name>
    <dbReference type="NCBI Taxonomy" id="2044937"/>
    <lineage>
        <taxon>Bacteria</taxon>
        <taxon>candidate division KSB3</taxon>
    </lineage>
</organism>
<dbReference type="CDD" id="cd00880">
    <property type="entry name" value="Era_like"/>
    <property type="match status" value="1"/>
</dbReference>
<name>A0A2G6E734_9BACT</name>
<dbReference type="InterPro" id="IPR027417">
    <property type="entry name" value="P-loop_NTPase"/>
</dbReference>
<evidence type="ECO:0000259" key="2">
    <source>
        <dbReference type="Pfam" id="PF18128"/>
    </source>
</evidence>
<dbReference type="Proteomes" id="UP000229740">
    <property type="component" value="Unassembled WGS sequence"/>
</dbReference>
<dbReference type="SUPFAM" id="SSF52540">
    <property type="entry name" value="P-loop containing nucleoside triphosphate hydrolases"/>
    <property type="match status" value="1"/>
</dbReference>
<dbReference type="InterPro" id="IPR005225">
    <property type="entry name" value="Small_GTP-bd"/>
</dbReference>
<gene>
    <name evidence="4" type="primary">hydF</name>
    <name evidence="4" type="ORF">CSB45_07115</name>
</gene>
<dbReference type="Pfam" id="PF18133">
    <property type="entry name" value="HydF_tetramer"/>
    <property type="match status" value="1"/>
</dbReference>
<dbReference type="NCBIfam" id="TIGR03918">
    <property type="entry name" value="GTP_HydF"/>
    <property type="match status" value="1"/>
</dbReference>
<dbReference type="InterPro" id="IPR006073">
    <property type="entry name" value="GTP-bd"/>
</dbReference>
<evidence type="ECO:0000313" key="5">
    <source>
        <dbReference type="Proteomes" id="UP000229740"/>
    </source>
</evidence>
<evidence type="ECO:0000259" key="1">
    <source>
        <dbReference type="Pfam" id="PF01926"/>
    </source>
</evidence>
<dbReference type="NCBIfam" id="TIGR00231">
    <property type="entry name" value="small_GTP"/>
    <property type="match status" value="1"/>
</dbReference>
<protein>
    <submittedName>
        <fullName evidence="4">[FeFe] hydrogenase H-cluster maturation GTPase HydF</fullName>
    </submittedName>
</protein>
<dbReference type="AlphaFoldDB" id="A0A2G6E734"/>
<dbReference type="PANTHER" id="PTHR42714">
    <property type="entry name" value="TRNA MODIFICATION GTPASE GTPBP3"/>
    <property type="match status" value="1"/>
</dbReference>
<dbReference type="GO" id="GO:0005737">
    <property type="term" value="C:cytoplasm"/>
    <property type="evidence" value="ECO:0007669"/>
    <property type="project" value="TreeGrafter"/>
</dbReference>
<reference evidence="4 5" key="1">
    <citation type="submission" date="2017-10" db="EMBL/GenBank/DDBJ databases">
        <title>Novel microbial diversity and functional potential in the marine mammal oral microbiome.</title>
        <authorList>
            <person name="Dudek N.K."/>
            <person name="Sun C.L."/>
            <person name="Burstein D."/>
            <person name="Kantor R.S."/>
            <person name="Aliaga Goltsman D.S."/>
            <person name="Bik E.M."/>
            <person name="Thomas B.C."/>
            <person name="Banfield J.F."/>
            <person name="Relman D.A."/>
        </authorList>
    </citation>
    <scope>NUCLEOTIDE SEQUENCE [LARGE SCALE GENOMIC DNA]</scope>
    <source>
        <strain evidence="4">DOLZORAL124_49_17</strain>
    </source>
</reference>